<dbReference type="STRING" id="543379.A0A232EI12"/>
<dbReference type="AlphaFoldDB" id="A0A232EI12"/>
<reference evidence="1 2" key="1">
    <citation type="journal article" date="2017" name="Curr. Biol.">
        <title>The Evolution of Venom by Co-option of Single-Copy Genes.</title>
        <authorList>
            <person name="Martinson E.O."/>
            <person name="Mrinalini"/>
            <person name="Kelkar Y.D."/>
            <person name="Chang C.H."/>
            <person name="Werren J.H."/>
        </authorList>
    </citation>
    <scope>NUCLEOTIDE SEQUENCE [LARGE SCALE GENOMIC DNA]</scope>
    <source>
        <strain evidence="1 2">Alberta</strain>
        <tissue evidence="1">Whole body</tissue>
    </source>
</reference>
<dbReference type="EMBL" id="NNAY01004390">
    <property type="protein sequence ID" value="OXU17961.1"/>
    <property type="molecule type" value="Genomic_DNA"/>
</dbReference>
<sequence length="528" mass="60953">MHSNNNNDESNYILTLNFNTDGAPLTKSGKRAFWPLQVILNDLSPKLRFRFVLLGGILVVQKEASNKLLDLYVSEVMVQQMRKLNNKCVTVEKDGIKIVFKFCILSCLVDSMCRSIVQNRIKFNGYSGCSWCYQLGFYIALVSGIRYIVEQNADNKTTKNIKKIKKITNGVKVPCCLMKVDQFDMVWSFSYEYMHGMLLGVTHQLWNTWKSSASEYKLSKQQIEFIEKRFLNITPSNDIHRLPRSGIIKGTVKPKASELKSLPCLNEILSKDVLEHYALLVKSAYTLLKYEISEEELLQCEADLTRFVYLYEYFYGQESMTFNVHTLLHVVESVRKTGPLCVNSAFPFESNIFNLKTHVKGPKGMDRQMCRKHLQLFTFKTGKLNNVVTSEETKQYCITLFCNKRLSTFYEKNSEELTYFGRSYLRKINELDDCLSYKKCIFKGVVYHSIKYTSCKKTNDTVIQLISGEFARIIDILNVDHKCFLKISLFNVASDDPFTGVSHIKLIISEDTKTLTTPINNVQRKIIR</sequence>
<dbReference type="Proteomes" id="UP000215335">
    <property type="component" value="Unassembled WGS sequence"/>
</dbReference>
<dbReference type="PANTHER" id="PTHR46579">
    <property type="entry name" value="F5/8 TYPE C DOMAIN-CONTAINING PROTEIN-RELATED"/>
    <property type="match status" value="1"/>
</dbReference>
<evidence type="ECO:0000313" key="1">
    <source>
        <dbReference type="EMBL" id="OXU17961.1"/>
    </source>
</evidence>
<name>A0A232EI12_9HYME</name>
<keyword evidence="2" id="KW-1185">Reference proteome</keyword>
<feature type="non-terminal residue" evidence="1">
    <location>
        <position position="528"/>
    </location>
</feature>
<organism evidence="1 2">
    <name type="scientific">Trichomalopsis sarcophagae</name>
    <dbReference type="NCBI Taxonomy" id="543379"/>
    <lineage>
        <taxon>Eukaryota</taxon>
        <taxon>Metazoa</taxon>
        <taxon>Ecdysozoa</taxon>
        <taxon>Arthropoda</taxon>
        <taxon>Hexapoda</taxon>
        <taxon>Insecta</taxon>
        <taxon>Pterygota</taxon>
        <taxon>Neoptera</taxon>
        <taxon>Endopterygota</taxon>
        <taxon>Hymenoptera</taxon>
        <taxon>Apocrita</taxon>
        <taxon>Proctotrupomorpha</taxon>
        <taxon>Chalcidoidea</taxon>
        <taxon>Pteromalidae</taxon>
        <taxon>Pteromalinae</taxon>
        <taxon>Trichomalopsis</taxon>
    </lineage>
</organism>
<gene>
    <name evidence="1" type="ORF">TSAR_005422</name>
</gene>
<proteinExistence type="predicted"/>
<evidence type="ECO:0000313" key="2">
    <source>
        <dbReference type="Proteomes" id="UP000215335"/>
    </source>
</evidence>
<dbReference type="PANTHER" id="PTHR46579:SF1">
    <property type="entry name" value="F5_8 TYPE C DOMAIN-CONTAINING PROTEIN"/>
    <property type="match status" value="1"/>
</dbReference>
<protein>
    <recommendedName>
        <fullName evidence="3">DUF4218 domain-containing protein</fullName>
    </recommendedName>
</protein>
<comment type="caution">
    <text evidence="1">The sequence shown here is derived from an EMBL/GenBank/DDBJ whole genome shotgun (WGS) entry which is preliminary data.</text>
</comment>
<dbReference type="OrthoDB" id="6509516at2759"/>
<evidence type="ECO:0008006" key="3">
    <source>
        <dbReference type="Google" id="ProtNLM"/>
    </source>
</evidence>
<accession>A0A232EI12</accession>